<dbReference type="GO" id="GO:0160104">
    <property type="term" value="F:tRNA (guanine(26)-N2)-dimethyltransferase activity"/>
    <property type="evidence" value="ECO:0007669"/>
    <property type="project" value="UniProtKB-UniRule"/>
</dbReference>
<keyword evidence="4 15" id="KW-0820">tRNA-binding</keyword>
<keyword evidence="17" id="KW-1185">Reference proteome</keyword>
<evidence type="ECO:0000256" key="7">
    <source>
        <dbReference type="ARBA" id="ARBA00022691"/>
    </source>
</evidence>
<evidence type="ECO:0000256" key="13">
    <source>
        <dbReference type="ARBA" id="ARBA00022884"/>
    </source>
</evidence>
<dbReference type="GO" id="GO:0000049">
    <property type="term" value="F:tRNA binding"/>
    <property type="evidence" value="ECO:0007669"/>
    <property type="project" value="UniProtKB-UniRule"/>
</dbReference>
<comment type="catalytic activity">
    <reaction evidence="15">
        <text>guanosine(26) in tRNA + 2 S-adenosyl-L-methionine = N(2)-dimethylguanosine(26) in tRNA + 2 S-adenosyl-L-homocysteine + 2 H(+)</text>
        <dbReference type="Rhea" id="RHEA:43140"/>
        <dbReference type="Rhea" id="RHEA-COMP:10359"/>
        <dbReference type="Rhea" id="RHEA-COMP:10360"/>
        <dbReference type="ChEBI" id="CHEBI:15378"/>
        <dbReference type="ChEBI" id="CHEBI:57856"/>
        <dbReference type="ChEBI" id="CHEBI:59789"/>
        <dbReference type="ChEBI" id="CHEBI:74269"/>
        <dbReference type="ChEBI" id="CHEBI:74513"/>
        <dbReference type="EC" id="2.1.1.216"/>
    </reaction>
</comment>
<dbReference type="OrthoDB" id="6349953at2759"/>
<keyword evidence="5 15" id="KW-0489">Methyltransferase</keyword>
<dbReference type="AlphaFoldDB" id="A0A1S3JXK2"/>
<dbReference type="Gene3D" id="3.40.50.150">
    <property type="entry name" value="Vaccinia Virus protein VP39"/>
    <property type="match status" value="1"/>
</dbReference>
<sequence length="550" mass="60567">MAVSGSNRSREQKPVMSQIFEENGVKIAVNKNHATPEKTDTFYNPRMTICREISLSVLSAFCSELEDKTPECLDAFSATGISGLQWKKHLGHKIKVTVNDANADAVQNIKDNCALNGVEFHQNVEIKPGNDQNGGPDVIDSGEKQEDLSKVEVFQADANVLLYLRSFDFVNLDPYGCAVHFLESAFRNTRNGGIIVITSTDVASLYGKCSHVGLRNYGAYVVKTDYMKEMAARMVLGAAARCATRCNKGFEVLVSIAVEHFVLVAVRICRGPKYADAIVPLVQRVLHCQICEERVFYPPAHTPVEAPYTLLACDCTQKYPGKTALDLGPVWIGKIFSCTFISKMLKSARNLKLSSRLCSLLETVHCEASCPDLVTPRTLTNHSHPEITDEMRGKESGLYEGGQNESLIEKTHNQTQGCVNISELEDAPITSNFENVETTKGVTNISQGETSSSLKRKSEALESPEGGTVAKKRKPQTLSVEDPVPFYYSVHRHRIKGVDLPKAPKLVKFLQSEGYCASRTHFDPTAVKTSANLSQLKAVLLKHCKTVDTT</sequence>
<dbReference type="GO" id="GO:0008270">
    <property type="term" value="F:zinc ion binding"/>
    <property type="evidence" value="ECO:0007669"/>
    <property type="project" value="UniProtKB-KW"/>
</dbReference>
<keyword evidence="13 15" id="KW-0694">RNA-binding</keyword>
<keyword evidence="8 15" id="KW-0819">tRNA processing</keyword>
<dbReference type="InterPro" id="IPR042296">
    <property type="entry name" value="tRNA_met_Trm1_C"/>
</dbReference>
<organism evidence="17 18">
    <name type="scientific">Lingula anatina</name>
    <name type="common">Brachiopod</name>
    <name type="synonym">Lingula unguis</name>
    <dbReference type="NCBI Taxonomy" id="7574"/>
    <lineage>
        <taxon>Eukaryota</taxon>
        <taxon>Metazoa</taxon>
        <taxon>Spiralia</taxon>
        <taxon>Lophotrochozoa</taxon>
        <taxon>Brachiopoda</taxon>
        <taxon>Linguliformea</taxon>
        <taxon>Lingulata</taxon>
        <taxon>Lingulida</taxon>
        <taxon>Linguloidea</taxon>
        <taxon>Lingulidae</taxon>
        <taxon>Lingula</taxon>
    </lineage>
</organism>
<dbReference type="Proteomes" id="UP000085678">
    <property type="component" value="Unplaced"/>
</dbReference>
<dbReference type="CDD" id="cd02440">
    <property type="entry name" value="AdoMet_MTases"/>
    <property type="match status" value="1"/>
</dbReference>
<dbReference type="STRING" id="7574.A0A1S3JXK2"/>
<accession>A0A1S3JXK2</accession>
<evidence type="ECO:0000256" key="11">
    <source>
        <dbReference type="ARBA" id="ARBA00022833"/>
    </source>
</evidence>
<reference evidence="18" key="1">
    <citation type="submission" date="2025-08" db="UniProtKB">
        <authorList>
            <consortium name="RefSeq"/>
        </authorList>
    </citation>
    <scope>IDENTIFICATION</scope>
    <source>
        <tissue evidence="18">Gonads</tissue>
    </source>
</reference>
<evidence type="ECO:0000256" key="10">
    <source>
        <dbReference type="ARBA" id="ARBA00022771"/>
    </source>
</evidence>
<dbReference type="GO" id="GO:0002940">
    <property type="term" value="P:tRNA N2-guanine methylation"/>
    <property type="evidence" value="ECO:0007669"/>
    <property type="project" value="TreeGrafter"/>
</dbReference>
<gene>
    <name evidence="18" type="primary">LOC106177045</name>
</gene>
<dbReference type="EC" id="2.1.1.216" evidence="15"/>
<protein>
    <recommendedName>
        <fullName evidence="15">tRNA (guanine(26)-N(2))-dimethyltransferase</fullName>
        <ecNumber evidence="15">2.1.1.216</ecNumber>
    </recommendedName>
</protein>
<dbReference type="Gene3D" id="3.30.56.70">
    <property type="entry name" value="N2,N2-dimethylguanosine tRNA methyltransferase, C-terminal domain"/>
    <property type="match status" value="1"/>
</dbReference>
<evidence type="ECO:0000313" key="18">
    <source>
        <dbReference type="RefSeq" id="XP_013415140.1"/>
    </source>
</evidence>
<evidence type="ECO:0000256" key="6">
    <source>
        <dbReference type="ARBA" id="ARBA00022679"/>
    </source>
</evidence>
<dbReference type="PROSITE" id="PS51626">
    <property type="entry name" value="SAM_MT_TRM1"/>
    <property type="match status" value="1"/>
</dbReference>
<keyword evidence="2" id="KW-1017">Isopeptide bond</keyword>
<evidence type="ECO:0000256" key="9">
    <source>
        <dbReference type="ARBA" id="ARBA00022723"/>
    </source>
</evidence>
<evidence type="ECO:0000256" key="16">
    <source>
        <dbReference type="SAM" id="MobiDB-lite"/>
    </source>
</evidence>
<dbReference type="SUPFAM" id="SSF53335">
    <property type="entry name" value="S-adenosyl-L-methionine-dependent methyltransferases"/>
    <property type="match status" value="1"/>
</dbReference>
<name>A0A1S3JXK2_LINAN</name>
<evidence type="ECO:0000256" key="8">
    <source>
        <dbReference type="ARBA" id="ARBA00022694"/>
    </source>
</evidence>
<keyword evidence="7 15" id="KW-0949">S-adenosyl-L-methionine</keyword>
<evidence type="ECO:0000256" key="15">
    <source>
        <dbReference type="PROSITE-ProRule" id="PRU00958"/>
    </source>
</evidence>
<dbReference type="KEGG" id="lak:106177045"/>
<keyword evidence="10" id="KW-0863">Zinc-finger</keyword>
<feature type="compositionally biased region" description="Polar residues" evidence="16">
    <location>
        <begin position="440"/>
        <end position="453"/>
    </location>
</feature>
<comment type="subcellular location">
    <subcellularLocation>
        <location evidence="1">Nucleus</location>
        <location evidence="1">Nucleolus</location>
    </subcellularLocation>
</comment>
<keyword evidence="9" id="KW-0479">Metal-binding</keyword>
<keyword evidence="6 15" id="KW-0808">Transferase</keyword>
<evidence type="ECO:0000256" key="2">
    <source>
        <dbReference type="ARBA" id="ARBA00022499"/>
    </source>
</evidence>
<evidence type="ECO:0000256" key="3">
    <source>
        <dbReference type="ARBA" id="ARBA00022553"/>
    </source>
</evidence>
<dbReference type="PANTHER" id="PTHR10631:SF1">
    <property type="entry name" value="TRMT1-LIKE PROTEIN"/>
    <property type="match status" value="1"/>
</dbReference>
<comment type="similarity">
    <text evidence="15">Belongs to the class I-like SAM-binding methyltransferase superfamily. Trm1 family.</text>
</comment>
<dbReference type="RefSeq" id="XP_013415140.1">
    <property type="nucleotide sequence ID" value="XM_013559686.2"/>
</dbReference>
<evidence type="ECO:0000256" key="14">
    <source>
        <dbReference type="ARBA" id="ARBA00023242"/>
    </source>
</evidence>
<keyword evidence="12" id="KW-0832">Ubl conjugation</keyword>
<keyword evidence="11" id="KW-0862">Zinc</keyword>
<dbReference type="InParanoid" id="A0A1S3JXK2"/>
<dbReference type="Pfam" id="PF02005">
    <property type="entry name" value="TRM"/>
    <property type="match status" value="1"/>
</dbReference>
<keyword evidence="14" id="KW-0539">Nucleus</keyword>
<feature type="region of interest" description="Disordered" evidence="16">
    <location>
        <begin position="440"/>
        <end position="476"/>
    </location>
</feature>
<dbReference type="InterPro" id="IPR002905">
    <property type="entry name" value="Trm1"/>
</dbReference>
<dbReference type="InterPro" id="IPR029063">
    <property type="entry name" value="SAM-dependent_MTases_sf"/>
</dbReference>
<dbReference type="GeneID" id="106177045"/>
<keyword evidence="3" id="KW-0597">Phosphoprotein</keyword>
<dbReference type="PANTHER" id="PTHR10631">
    <property type="entry name" value="N 2 ,N 2 -DIMETHYLGUANOSINE TRNA METHYLTRANSFERASE"/>
    <property type="match status" value="1"/>
</dbReference>
<evidence type="ECO:0000256" key="5">
    <source>
        <dbReference type="ARBA" id="ARBA00022603"/>
    </source>
</evidence>
<evidence type="ECO:0000313" key="17">
    <source>
        <dbReference type="Proteomes" id="UP000085678"/>
    </source>
</evidence>
<evidence type="ECO:0000256" key="1">
    <source>
        <dbReference type="ARBA" id="ARBA00004604"/>
    </source>
</evidence>
<dbReference type="GO" id="GO:0005730">
    <property type="term" value="C:nucleolus"/>
    <property type="evidence" value="ECO:0007669"/>
    <property type="project" value="UniProtKB-SubCell"/>
</dbReference>
<evidence type="ECO:0000256" key="12">
    <source>
        <dbReference type="ARBA" id="ARBA00022843"/>
    </source>
</evidence>
<proteinExistence type="inferred from homology"/>
<evidence type="ECO:0000256" key="4">
    <source>
        <dbReference type="ARBA" id="ARBA00022555"/>
    </source>
</evidence>